<comment type="caution">
    <text evidence="1">The sequence shown here is derived from an EMBL/GenBank/DDBJ whole genome shotgun (WGS) entry which is preliminary data.</text>
</comment>
<accession>A0ACA9LT61</accession>
<gene>
    <name evidence="1" type="ORF">SPELUC_LOCUS5145</name>
</gene>
<evidence type="ECO:0000313" key="2">
    <source>
        <dbReference type="Proteomes" id="UP000789366"/>
    </source>
</evidence>
<reference evidence="1" key="1">
    <citation type="submission" date="2021-06" db="EMBL/GenBank/DDBJ databases">
        <authorList>
            <person name="Kallberg Y."/>
            <person name="Tangrot J."/>
            <person name="Rosling A."/>
        </authorList>
    </citation>
    <scope>NUCLEOTIDE SEQUENCE</scope>
    <source>
        <strain evidence="1">28 12/20/2015</strain>
    </source>
</reference>
<dbReference type="EMBL" id="CAJVPW010005059">
    <property type="protein sequence ID" value="CAG8549476.1"/>
    <property type="molecule type" value="Genomic_DNA"/>
</dbReference>
<evidence type="ECO:0000313" key="1">
    <source>
        <dbReference type="EMBL" id="CAG8549476.1"/>
    </source>
</evidence>
<feature type="non-terminal residue" evidence="1">
    <location>
        <position position="1"/>
    </location>
</feature>
<sequence length="171" mass="20051">APEINKKGVKKILTCYESGKSCLEAILKQDIYKTEPRVTFGHGARDVDHYTYAELEKMRKQEKKKINRITIQEEVSYSLPNNSLNPLTIQQQSPKTSLPLQVKNNERPRRQRTTKVEKNILFSLLEYNSSLPNSKIIKVFNILNMISSDSRTVDRIRLYWRNNRRNQPDTE</sequence>
<keyword evidence="2" id="KW-1185">Reference proteome</keyword>
<proteinExistence type="predicted"/>
<name>A0ACA9LT61_9GLOM</name>
<protein>
    <submittedName>
        <fullName evidence="1">13060_t:CDS:1</fullName>
    </submittedName>
</protein>
<dbReference type="Proteomes" id="UP000789366">
    <property type="component" value="Unassembled WGS sequence"/>
</dbReference>
<organism evidence="1 2">
    <name type="scientific">Cetraspora pellucida</name>
    <dbReference type="NCBI Taxonomy" id="1433469"/>
    <lineage>
        <taxon>Eukaryota</taxon>
        <taxon>Fungi</taxon>
        <taxon>Fungi incertae sedis</taxon>
        <taxon>Mucoromycota</taxon>
        <taxon>Glomeromycotina</taxon>
        <taxon>Glomeromycetes</taxon>
        <taxon>Diversisporales</taxon>
        <taxon>Gigasporaceae</taxon>
        <taxon>Cetraspora</taxon>
    </lineage>
</organism>